<evidence type="ECO:0000259" key="1">
    <source>
        <dbReference type="SMART" id="SM00954"/>
    </source>
</evidence>
<protein>
    <recommendedName>
        <fullName evidence="1">RelA/SpoT domain-containing protein</fullName>
    </recommendedName>
</protein>
<feature type="domain" description="RelA/SpoT" evidence="1">
    <location>
        <begin position="126"/>
        <end position="236"/>
    </location>
</feature>
<organism evidence="2 3">
    <name type="scientific">Symbiochloris irregularis</name>
    <dbReference type="NCBI Taxonomy" id="706552"/>
    <lineage>
        <taxon>Eukaryota</taxon>
        <taxon>Viridiplantae</taxon>
        <taxon>Chlorophyta</taxon>
        <taxon>core chlorophytes</taxon>
        <taxon>Trebouxiophyceae</taxon>
        <taxon>Trebouxiales</taxon>
        <taxon>Trebouxiaceae</taxon>
        <taxon>Symbiochloris</taxon>
    </lineage>
</organism>
<gene>
    <name evidence="2" type="ORF">WJX73_002843</name>
</gene>
<reference evidence="2 3" key="1">
    <citation type="journal article" date="2024" name="Nat. Commun.">
        <title>Phylogenomics reveals the evolutionary origins of lichenization in chlorophyte algae.</title>
        <authorList>
            <person name="Puginier C."/>
            <person name="Libourel C."/>
            <person name="Otte J."/>
            <person name="Skaloud P."/>
            <person name="Haon M."/>
            <person name="Grisel S."/>
            <person name="Petersen M."/>
            <person name="Berrin J.G."/>
            <person name="Delaux P.M."/>
            <person name="Dal Grande F."/>
            <person name="Keller J."/>
        </authorList>
    </citation>
    <scope>NUCLEOTIDE SEQUENCE [LARGE SCALE GENOMIC DNA]</scope>
    <source>
        <strain evidence="2 3">SAG 2036</strain>
    </source>
</reference>
<dbReference type="EMBL" id="JALJOQ010000332">
    <property type="protein sequence ID" value="KAK9784752.1"/>
    <property type="molecule type" value="Genomic_DNA"/>
</dbReference>
<evidence type="ECO:0000313" key="3">
    <source>
        <dbReference type="Proteomes" id="UP001465755"/>
    </source>
</evidence>
<keyword evidence="3" id="KW-1185">Reference proteome</keyword>
<comment type="caution">
    <text evidence="2">The sequence shown here is derived from an EMBL/GenBank/DDBJ whole genome shotgun (WGS) entry which is preliminary data.</text>
</comment>
<dbReference type="PANTHER" id="PTHR21262:SF31">
    <property type="entry name" value="GTP PYROPHOSPHOKINASE"/>
    <property type="match status" value="1"/>
</dbReference>
<dbReference type="Gene3D" id="1.10.3210.10">
    <property type="entry name" value="Hypothetical protein af1432"/>
    <property type="match status" value="1"/>
</dbReference>
<evidence type="ECO:0000313" key="2">
    <source>
        <dbReference type="EMBL" id="KAK9784752.1"/>
    </source>
</evidence>
<dbReference type="Pfam" id="PF04607">
    <property type="entry name" value="RelA_SpoT"/>
    <property type="match status" value="1"/>
</dbReference>
<feature type="non-terminal residue" evidence="2">
    <location>
        <position position="1"/>
    </location>
</feature>
<proteinExistence type="predicted"/>
<name>A0AAW1NEC3_9CHLO</name>
<dbReference type="InterPro" id="IPR043519">
    <property type="entry name" value="NT_sf"/>
</dbReference>
<dbReference type="GO" id="GO:0015969">
    <property type="term" value="P:guanosine tetraphosphate metabolic process"/>
    <property type="evidence" value="ECO:0007669"/>
    <property type="project" value="InterPro"/>
</dbReference>
<dbReference type="SUPFAM" id="SSF81301">
    <property type="entry name" value="Nucleotidyltransferase"/>
    <property type="match status" value="1"/>
</dbReference>
<dbReference type="GO" id="GO:0009507">
    <property type="term" value="C:chloroplast"/>
    <property type="evidence" value="ECO:0007669"/>
    <property type="project" value="TreeGrafter"/>
</dbReference>
<dbReference type="SUPFAM" id="SSF109604">
    <property type="entry name" value="HD-domain/PDEase-like"/>
    <property type="match status" value="1"/>
</dbReference>
<dbReference type="CDD" id="cd05399">
    <property type="entry name" value="NT_Rel-Spo_like"/>
    <property type="match status" value="1"/>
</dbReference>
<dbReference type="SMART" id="SM00954">
    <property type="entry name" value="RelA_SpoT"/>
    <property type="match status" value="1"/>
</dbReference>
<dbReference type="Proteomes" id="UP001465755">
    <property type="component" value="Unassembled WGS sequence"/>
</dbReference>
<dbReference type="Pfam" id="PF13328">
    <property type="entry name" value="HD_4"/>
    <property type="match status" value="1"/>
</dbReference>
<accession>A0AAW1NEC3</accession>
<dbReference type="AlphaFoldDB" id="A0AAW1NEC3"/>
<dbReference type="InterPro" id="IPR007685">
    <property type="entry name" value="RelA_SpoT"/>
</dbReference>
<dbReference type="Gene3D" id="3.30.460.10">
    <property type="entry name" value="Beta Polymerase, domain 2"/>
    <property type="match status" value="1"/>
</dbReference>
<sequence length="444" mass="49614">VRRQAAIGMDPDTLRKFSHMLLAMADVQAVILVLADRLQMLRAQDSTSVAARDVLEVFAPLADQLGVWSLKAELEDLAFQALHPREYAELRTQFQANLQMRTIEKSLETLKEAVGHRGISNVDLVGRPKNLYSVWKKMQGKGYNLQQLYDLRALRIVVRSKADCYWALREVEQLWQVVPGRDKDYIRQPKANGYQSLHTVVMADDGIPMEVQIRTDKMHFIAEYGVAAHWRYKEDADVRDVAREQQVAWARMLISWQLELADKKLRPAGSPAHDTTLSHICPFPQHDSTCPAADTNGFLARHAPRQSGGEQAPVYVIVLDHASQGGRQGMAIKELPAYSTASQLHELLQLQRAALQTKGPATYLLVNGQRAMDDRPLCHGDKVEVVAEPASMRPHHLPGQLHTVTHVLPPQVAADIGSPAVGPVNFRTNDFGGRLAHQTSSLRN</sequence>
<dbReference type="PANTHER" id="PTHR21262">
    <property type="entry name" value="GUANOSINE-3',5'-BIS DIPHOSPHATE 3'-PYROPHOSPHOHYDROLASE"/>
    <property type="match status" value="1"/>
</dbReference>